<name>A0ABX1BL39_9ACTN</name>
<keyword evidence="2" id="KW-0812">Transmembrane</keyword>
<feature type="transmembrane region" description="Helical" evidence="2">
    <location>
        <begin position="247"/>
        <end position="268"/>
    </location>
</feature>
<reference evidence="3 4" key="1">
    <citation type="submission" date="2020-03" db="EMBL/GenBank/DDBJ databases">
        <title>WGS of actinomycetes isolated from Thailand.</title>
        <authorList>
            <person name="Thawai C."/>
        </authorList>
    </citation>
    <scope>NUCLEOTIDE SEQUENCE [LARGE SCALE GENOMIC DNA]</scope>
    <source>
        <strain evidence="3 4">FMUSA5-5</strain>
    </source>
</reference>
<organism evidence="3 4">
    <name type="scientific">Nonomuraea composti</name>
    <dbReference type="NCBI Taxonomy" id="2720023"/>
    <lineage>
        <taxon>Bacteria</taxon>
        <taxon>Bacillati</taxon>
        <taxon>Actinomycetota</taxon>
        <taxon>Actinomycetes</taxon>
        <taxon>Streptosporangiales</taxon>
        <taxon>Streptosporangiaceae</taxon>
        <taxon>Nonomuraea</taxon>
    </lineage>
</organism>
<keyword evidence="2" id="KW-1133">Transmembrane helix</keyword>
<evidence type="ECO:0000256" key="1">
    <source>
        <dbReference type="SAM" id="MobiDB-lite"/>
    </source>
</evidence>
<dbReference type="EMBL" id="JAATEP010000050">
    <property type="protein sequence ID" value="NJP96496.1"/>
    <property type="molecule type" value="Genomic_DNA"/>
</dbReference>
<gene>
    <name evidence="3" type="ORF">HCN51_44910</name>
</gene>
<evidence type="ECO:0000313" key="3">
    <source>
        <dbReference type="EMBL" id="NJP96496.1"/>
    </source>
</evidence>
<keyword evidence="4" id="KW-1185">Reference proteome</keyword>
<evidence type="ECO:0008006" key="5">
    <source>
        <dbReference type="Google" id="ProtNLM"/>
    </source>
</evidence>
<keyword evidence="2" id="KW-0472">Membrane</keyword>
<protein>
    <recommendedName>
        <fullName evidence="5">DUF5808 domain-containing protein</fullName>
    </recommendedName>
</protein>
<evidence type="ECO:0000313" key="4">
    <source>
        <dbReference type="Proteomes" id="UP000696294"/>
    </source>
</evidence>
<feature type="region of interest" description="Disordered" evidence="1">
    <location>
        <begin position="123"/>
        <end position="146"/>
    </location>
</feature>
<comment type="caution">
    <text evidence="3">The sequence shown here is derived from an EMBL/GenBank/DDBJ whole genome shotgun (WGS) entry which is preliminary data.</text>
</comment>
<dbReference type="RefSeq" id="WP_168018077.1">
    <property type="nucleotide sequence ID" value="NZ_JAATEP010000050.1"/>
</dbReference>
<evidence type="ECO:0000256" key="2">
    <source>
        <dbReference type="SAM" id="Phobius"/>
    </source>
</evidence>
<feature type="compositionally biased region" description="Low complexity" evidence="1">
    <location>
        <begin position="124"/>
        <end position="134"/>
    </location>
</feature>
<accession>A0ABX1BL39</accession>
<sequence length="363" mass="38862">MTPVVATVTTVVLVGCVALITPALARPTLPFGVRVPDDRAADPAVIAQRRSYVRLVLLAMVLFGALAAAFGGLWPAAFGATCLALYYRAHRKVRAAKRTGQWYAGRRQGVTVHTSFRSDPVACPGPGSCPRSRSPSPPRRSACGATTPCPPRWRPCTGSGADPARRAPTSAFTAFEPVLLQAVVTVAFPALTLVLLRARPDLDAARPAGSARRYRVYLRGMARLSLLGAACVNFSLFIAALRLWEVFALGTAAAVLPLAALVLGPLAWEWRAGQGGHRLPRLPGEEKEDSGLVQRDDDRHWHLAGTVYANRHDPAVVLHARFGQSWTLNLGHPVAWAVVAALATLVLLALTGIIDLPERHGLF</sequence>
<dbReference type="Proteomes" id="UP000696294">
    <property type="component" value="Unassembled WGS sequence"/>
</dbReference>
<feature type="transmembrane region" description="Helical" evidence="2">
    <location>
        <begin position="334"/>
        <end position="354"/>
    </location>
</feature>
<feature type="transmembrane region" description="Helical" evidence="2">
    <location>
        <begin position="221"/>
        <end position="241"/>
    </location>
</feature>
<proteinExistence type="predicted"/>
<feature type="transmembrane region" description="Helical" evidence="2">
    <location>
        <begin position="55"/>
        <end position="87"/>
    </location>
</feature>